<feature type="compositionally biased region" description="Polar residues" evidence="1">
    <location>
        <begin position="1"/>
        <end position="16"/>
    </location>
</feature>
<keyword evidence="3" id="KW-1185">Reference proteome</keyword>
<proteinExistence type="predicted"/>
<gene>
    <name evidence="2" type="ORF">scyTo_0026706</name>
</gene>
<name>A0A401QL31_SCYTO</name>
<feature type="region of interest" description="Disordered" evidence="1">
    <location>
        <begin position="1"/>
        <end position="108"/>
    </location>
</feature>
<accession>A0A401QL31</accession>
<feature type="compositionally biased region" description="Acidic residues" evidence="1">
    <location>
        <begin position="23"/>
        <end position="43"/>
    </location>
</feature>
<evidence type="ECO:0000256" key="1">
    <source>
        <dbReference type="SAM" id="MobiDB-lite"/>
    </source>
</evidence>
<evidence type="ECO:0000313" key="3">
    <source>
        <dbReference type="Proteomes" id="UP000288216"/>
    </source>
</evidence>
<sequence length="108" mass="11434">MRSGLYSTFTIQSLRNASKAEGDDGEGTEEEDEEEVEEEELEEAAGVRSQGSQVLVLLGPPAEGLAPEESAEGETGAEGGVQSSQVVVLLEPPPSGPQEDEEEEETTR</sequence>
<dbReference type="Proteomes" id="UP000288216">
    <property type="component" value="Unassembled WGS sequence"/>
</dbReference>
<protein>
    <submittedName>
        <fullName evidence="2">Uncharacterized protein</fullName>
    </submittedName>
</protein>
<organism evidence="2 3">
    <name type="scientific">Scyliorhinus torazame</name>
    <name type="common">Cloudy catshark</name>
    <name type="synonym">Catulus torazame</name>
    <dbReference type="NCBI Taxonomy" id="75743"/>
    <lineage>
        <taxon>Eukaryota</taxon>
        <taxon>Metazoa</taxon>
        <taxon>Chordata</taxon>
        <taxon>Craniata</taxon>
        <taxon>Vertebrata</taxon>
        <taxon>Chondrichthyes</taxon>
        <taxon>Elasmobranchii</taxon>
        <taxon>Galeomorphii</taxon>
        <taxon>Galeoidea</taxon>
        <taxon>Carcharhiniformes</taxon>
        <taxon>Scyliorhinidae</taxon>
        <taxon>Scyliorhinus</taxon>
    </lineage>
</organism>
<dbReference type="AlphaFoldDB" id="A0A401QL31"/>
<dbReference type="EMBL" id="BFAA01231295">
    <property type="protein sequence ID" value="GCB86023.1"/>
    <property type="molecule type" value="Genomic_DNA"/>
</dbReference>
<reference evidence="2 3" key="1">
    <citation type="journal article" date="2018" name="Nat. Ecol. Evol.">
        <title>Shark genomes provide insights into elasmobranch evolution and the origin of vertebrates.</title>
        <authorList>
            <person name="Hara Y"/>
            <person name="Yamaguchi K"/>
            <person name="Onimaru K"/>
            <person name="Kadota M"/>
            <person name="Koyanagi M"/>
            <person name="Keeley SD"/>
            <person name="Tatsumi K"/>
            <person name="Tanaka K"/>
            <person name="Motone F"/>
            <person name="Kageyama Y"/>
            <person name="Nozu R"/>
            <person name="Adachi N"/>
            <person name="Nishimura O"/>
            <person name="Nakagawa R"/>
            <person name="Tanegashima C"/>
            <person name="Kiyatake I"/>
            <person name="Matsumoto R"/>
            <person name="Murakumo K"/>
            <person name="Nishida K"/>
            <person name="Terakita A"/>
            <person name="Kuratani S"/>
            <person name="Sato K"/>
            <person name="Hyodo S Kuraku.S."/>
        </authorList>
    </citation>
    <scope>NUCLEOTIDE SEQUENCE [LARGE SCALE GENOMIC DNA]</scope>
</reference>
<evidence type="ECO:0000313" key="2">
    <source>
        <dbReference type="EMBL" id="GCB86023.1"/>
    </source>
</evidence>
<feature type="compositionally biased region" description="Acidic residues" evidence="1">
    <location>
        <begin position="98"/>
        <end position="108"/>
    </location>
</feature>
<comment type="caution">
    <text evidence="2">The sequence shown here is derived from an EMBL/GenBank/DDBJ whole genome shotgun (WGS) entry which is preliminary data.</text>
</comment>
<feature type="non-terminal residue" evidence="2">
    <location>
        <position position="108"/>
    </location>
</feature>